<keyword evidence="5" id="KW-1185">Reference proteome</keyword>
<evidence type="ECO:0000256" key="3">
    <source>
        <dbReference type="ARBA" id="ARBA00022801"/>
    </source>
</evidence>
<dbReference type="PANTHER" id="PTHR43270:SF4">
    <property type="entry name" value="CARNOSINE DIPEPTIDASE 2, ISOFORM A"/>
    <property type="match status" value="1"/>
</dbReference>
<evidence type="ECO:0000256" key="1">
    <source>
        <dbReference type="ARBA" id="ARBA00022670"/>
    </source>
</evidence>
<dbReference type="GO" id="GO:0008233">
    <property type="term" value="F:peptidase activity"/>
    <property type="evidence" value="ECO:0007669"/>
    <property type="project" value="UniProtKB-KW"/>
</dbReference>
<evidence type="ECO:0008006" key="6">
    <source>
        <dbReference type="Google" id="ProtNLM"/>
    </source>
</evidence>
<evidence type="ECO:0000313" key="4">
    <source>
        <dbReference type="EMBL" id="CAD8088069.1"/>
    </source>
</evidence>
<gene>
    <name evidence="4" type="ORF">PPRIM_AZ9-3.1.T0800070</name>
</gene>
<evidence type="ECO:0000313" key="5">
    <source>
        <dbReference type="Proteomes" id="UP000688137"/>
    </source>
</evidence>
<keyword evidence="2" id="KW-0479">Metal-binding</keyword>
<dbReference type="InterPro" id="IPR002933">
    <property type="entry name" value="Peptidase_M20"/>
</dbReference>
<dbReference type="Pfam" id="PF01546">
    <property type="entry name" value="Peptidase_M20"/>
    <property type="match status" value="1"/>
</dbReference>
<proteinExistence type="predicted"/>
<dbReference type="InterPro" id="IPR051458">
    <property type="entry name" value="Cyt/Met_Dipeptidase"/>
</dbReference>
<dbReference type="GO" id="GO:0006508">
    <property type="term" value="P:proteolysis"/>
    <property type="evidence" value="ECO:0007669"/>
    <property type="project" value="UniProtKB-KW"/>
</dbReference>
<keyword evidence="3" id="KW-0378">Hydrolase</keyword>
<protein>
    <recommendedName>
        <fullName evidence="6">Peptidase M20 dimerisation domain-containing protein</fullName>
    </recommendedName>
</protein>
<organism evidence="4 5">
    <name type="scientific">Paramecium primaurelia</name>
    <dbReference type="NCBI Taxonomy" id="5886"/>
    <lineage>
        <taxon>Eukaryota</taxon>
        <taxon>Sar</taxon>
        <taxon>Alveolata</taxon>
        <taxon>Ciliophora</taxon>
        <taxon>Intramacronucleata</taxon>
        <taxon>Oligohymenophorea</taxon>
        <taxon>Peniculida</taxon>
        <taxon>Parameciidae</taxon>
        <taxon>Paramecium</taxon>
    </lineage>
</organism>
<accession>A0A8S1N9W8</accession>
<dbReference type="GO" id="GO:0046872">
    <property type="term" value="F:metal ion binding"/>
    <property type="evidence" value="ECO:0007669"/>
    <property type="project" value="UniProtKB-KW"/>
</dbReference>
<name>A0A8S1N9W8_PARPR</name>
<reference evidence="4" key="1">
    <citation type="submission" date="2021-01" db="EMBL/GenBank/DDBJ databases">
        <authorList>
            <consortium name="Genoscope - CEA"/>
            <person name="William W."/>
        </authorList>
    </citation>
    <scope>NUCLEOTIDE SEQUENCE</scope>
</reference>
<comment type="caution">
    <text evidence="4">The sequence shown here is derived from an EMBL/GenBank/DDBJ whole genome shotgun (WGS) entry which is preliminary data.</text>
</comment>
<dbReference type="OMA" id="MFHEGAS"/>
<dbReference type="Proteomes" id="UP000688137">
    <property type="component" value="Unassembled WGS sequence"/>
</dbReference>
<dbReference type="EMBL" id="CAJJDM010000083">
    <property type="protein sequence ID" value="CAD8088069.1"/>
    <property type="molecule type" value="Genomic_DNA"/>
</dbReference>
<dbReference type="AlphaFoldDB" id="A0A8S1N9W8"/>
<sequence length="430" mass="49429">MRHFIKQFSEQSIVPSLSNFIRIPNLSPQFDNQWQQNKLLEEACNHIIKWIENETIEIQKEIQILQIPNSPNCISIKIFGNQKQNKTILCYGHYDKQPHFFGWKYGPTTPIIENNRLYGRGSADDGCVPYAIIAAIKTLKEFKQNYHDCYLIVEGEEESGSHQLIQYIKMLNISKIDLMIAIDSGIVDYDRLWITNSMRGAITFDIKVFQTINPFQYLRILLNKLEDSLTGEVNSQFQTIIPKSSLDECQTTAQLVPLEFAMTCEKMESDHVQQYINRAWKPSVSYIGGLEDLNQDNDELTIRISMRLPPNKDAQEASQQLVQLLTTQWSQVEIIQAKTGLAVNSFSKELKNVLNEASIEYFGNEMRMFHEGASIPFLNSLYQLYPESEFLILGVLAPDSNAHGPNENLNIEYFNKLIGCLTYIFTSQNI</sequence>
<keyword evidence="1" id="KW-0645">Protease</keyword>
<dbReference type="PANTHER" id="PTHR43270">
    <property type="entry name" value="BETA-ALA-HIS DIPEPTIDASE"/>
    <property type="match status" value="1"/>
</dbReference>
<evidence type="ECO:0000256" key="2">
    <source>
        <dbReference type="ARBA" id="ARBA00022723"/>
    </source>
</evidence>